<feature type="chain" id="PRO_5035200031" evidence="2">
    <location>
        <begin position="25"/>
        <end position="422"/>
    </location>
</feature>
<feature type="region of interest" description="Disordered" evidence="1">
    <location>
        <begin position="27"/>
        <end position="47"/>
    </location>
</feature>
<dbReference type="Gene3D" id="3.40.190.10">
    <property type="entry name" value="Periplasmic binding protein-like II"/>
    <property type="match status" value="2"/>
</dbReference>
<feature type="compositionally biased region" description="Low complexity" evidence="1">
    <location>
        <begin position="27"/>
        <end position="38"/>
    </location>
</feature>
<evidence type="ECO:0000313" key="3">
    <source>
        <dbReference type="EMBL" id="GGG73898.1"/>
    </source>
</evidence>
<accession>A0A8J2ZKE3</accession>
<gene>
    <name evidence="3" type="ORF">GCM10011415_22880</name>
</gene>
<dbReference type="Proteomes" id="UP000617145">
    <property type="component" value="Unassembled WGS sequence"/>
</dbReference>
<dbReference type="InterPro" id="IPR006059">
    <property type="entry name" value="SBP"/>
</dbReference>
<dbReference type="EMBL" id="BMJV01000004">
    <property type="protein sequence ID" value="GGG73898.1"/>
    <property type="molecule type" value="Genomic_DNA"/>
</dbReference>
<reference evidence="3" key="1">
    <citation type="journal article" date="2014" name="Int. J. Syst. Evol. Microbiol.">
        <title>Complete genome sequence of Corynebacterium casei LMG S-19264T (=DSM 44701T), isolated from a smear-ripened cheese.</title>
        <authorList>
            <consortium name="US DOE Joint Genome Institute (JGI-PGF)"/>
            <person name="Walter F."/>
            <person name="Albersmeier A."/>
            <person name="Kalinowski J."/>
            <person name="Ruckert C."/>
        </authorList>
    </citation>
    <scope>NUCLEOTIDE SEQUENCE</scope>
    <source>
        <strain evidence="3">CGMCC 1.15762</strain>
    </source>
</reference>
<proteinExistence type="predicted"/>
<dbReference type="PANTHER" id="PTHR42779:SF1">
    <property type="entry name" value="PROTEIN YNJB"/>
    <property type="match status" value="1"/>
</dbReference>
<evidence type="ECO:0000256" key="2">
    <source>
        <dbReference type="SAM" id="SignalP"/>
    </source>
</evidence>
<dbReference type="PIRSF" id="PIRSF029172">
    <property type="entry name" value="UCP029172_ABC_sbc_YnjB"/>
    <property type="match status" value="1"/>
</dbReference>
<reference evidence="3" key="2">
    <citation type="submission" date="2020-09" db="EMBL/GenBank/DDBJ databases">
        <authorList>
            <person name="Sun Q."/>
            <person name="Zhou Y."/>
        </authorList>
    </citation>
    <scope>NUCLEOTIDE SEQUENCE</scope>
    <source>
        <strain evidence="3">CGMCC 1.15762</strain>
    </source>
</reference>
<dbReference type="PANTHER" id="PTHR42779">
    <property type="entry name" value="PROTEIN YNJB"/>
    <property type="match status" value="1"/>
</dbReference>
<dbReference type="Pfam" id="PF13416">
    <property type="entry name" value="SBP_bac_8"/>
    <property type="match status" value="1"/>
</dbReference>
<dbReference type="SUPFAM" id="SSF53850">
    <property type="entry name" value="Periplasmic binding protein-like II"/>
    <property type="match status" value="1"/>
</dbReference>
<dbReference type="NCBIfam" id="NF008633">
    <property type="entry name" value="PRK11622.1"/>
    <property type="match status" value="1"/>
</dbReference>
<dbReference type="AlphaFoldDB" id="A0A8J2ZKE3"/>
<evidence type="ECO:0000256" key="1">
    <source>
        <dbReference type="SAM" id="MobiDB-lite"/>
    </source>
</evidence>
<name>A0A8J2ZKE3_9RHOB</name>
<evidence type="ECO:0000313" key="4">
    <source>
        <dbReference type="Proteomes" id="UP000617145"/>
    </source>
</evidence>
<dbReference type="RefSeq" id="WP_188790357.1">
    <property type="nucleotide sequence ID" value="NZ_BMJV01000004.1"/>
</dbReference>
<dbReference type="InterPro" id="IPR027020">
    <property type="entry name" value="YnjB"/>
</dbReference>
<organism evidence="3 4">
    <name type="scientific">Salipiger pallidus</name>
    <dbReference type="NCBI Taxonomy" id="1775170"/>
    <lineage>
        <taxon>Bacteria</taxon>
        <taxon>Pseudomonadati</taxon>
        <taxon>Pseudomonadota</taxon>
        <taxon>Alphaproteobacteria</taxon>
        <taxon>Rhodobacterales</taxon>
        <taxon>Roseobacteraceae</taxon>
        <taxon>Salipiger</taxon>
    </lineage>
</organism>
<feature type="signal peptide" evidence="2">
    <location>
        <begin position="1"/>
        <end position="24"/>
    </location>
</feature>
<sequence length="422" mass="45271">MTFKAPPLIALALAASLGPVQAFAQTATQDTPQTPAQTGDRNTPDPADWPAVLAEAEGETVYWNAWGGSDSVNAFIDWIGDKAAEQGVTLEHVKLSDTAEAVSRVLAEKTAGRDSGGGIDLVWINGENFAAMKDEGLLFGPWAEELPNRALTNPSNAALTADFTVPTEGYESPWGMAQLVFFHDSARLAEPPRSMATLLAWAQANPGRFTYPQPPDFIGSTFLKQALIEFSPDMIALESPVDAADYEATTAPLWAFLDELTPQLWREGRAYPQSSARLIQLMADNEIDIGMEFNPNAASNAIANGQLPDSVRSYIHDGGTIGNASFVAIPFNANAKAGAMVVADILLSPEAQARMADPAVWGLGTVLDLEALSPEQKAPFDEIAFGPATLEPSEMGTPLPEPHPSWMVRLEEDWTSRYGVAE</sequence>
<keyword evidence="4" id="KW-1185">Reference proteome</keyword>
<comment type="caution">
    <text evidence="3">The sequence shown here is derived from an EMBL/GenBank/DDBJ whole genome shotgun (WGS) entry which is preliminary data.</text>
</comment>
<protein>
    <submittedName>
        <fullName evidence="3">ABC transporter substrate-binding protein</fullName>
    </submittedName>
</protein>
<keyword evidence="2" id="KW-0732">Signal</keyword>